<sequence length="351" mass="37772">RVLKPGELLLDLYTSPDTTIVLALTTSEARAYGVPTGTSLARRLRSLRDLLASRTETTPPRAAQLALGSEIFGPAADLITRSNRVVLSAGALALFALDQLIVPGESQPLSNAREVTWTPSASALASARSAAPGRFKRTLFAVSQSQPLEGAALPAARREVAWLSQQFAGTDVVSDAAVQSAEQVARRASGYQIVHFAAHTRSGGRRPWQDALHVAAGSRDDAWLTAAQIAQLRVPAQLCVLAGCATLGNDSQWGETLDGLATAWLIAGARTVIATRWDVDDDATSELVRRFYDRLAAGDHTAAALRRAQLEMRVQPRYERPFYWAGVFLLGEPETRVVLTRRSTGVGAPRR</sequence>
<accession>A0A849SMK0</accession>
<evidence type="ECO:0000313" key="2">
    <source>
        <dbReference type="EMBL" id="NOT32660.1"/>
    </source>
</evidence>
<protein>
    <submittedName>
        <fullName evidence="2">CHAT domain-containing protein</fullName>
    </submittedName>
</protein>
<feature type="non-terminal residue" evidence="2">
    <location>
        <position position="1"/>
    </location>
</feature>
<gene>
    <name evidence="2" type="ORF">HOP12_00645</name>
</gene>
<evidence type="ECO:0000259" key="1">
    <source>
        <dbReference type="Pfam" id="PF12770"/>
    </source>
</evidence>
<dbReference type="InterPro" id="IPR024983">
    <property type="entry name" value="CHAT_dom"/>
</dbReference>
<name>A0A849SMK0_UNCEI</name>
<dbReference type="Pfam" id="PF12770">
    <property type="entry name" value="CHAT"/>
    <property type="match status" value="1"/>
</dbReference>
<evidence type="ECO:0000313" key="3">
    <source>
        <dbReference type="Proteomes" id="UP000580839"/>
    </source>
</evidence>
<reference evidence="2 3" key="1">
    <citation type="submission" date="2020-04" db="EMBL/GenBank/DDBJ databases">
        <title>Metagenomic profiling of ammonia- and methane-oxidizing microorganisms in a Dutch drinking water treatment plant.</title>
        <authorList>
            <person name="Poghosyan L."/>
            <person name="Leucker S."/>
        </authorList>
    </citation>
    <scope>NUCLEOTIDE SEQUENCE [LARGE SCALE GENOMIC DNA]</scope>
    <source>
        <strain evidence="2">S-RSF-IL-03</strain>
    </source>
</reference>
<proteinExistence type="predicted"/>
<organism evidence="2 3">
    <name type="scientific">Eiseniibacteriota bacterium</name>
    <dbReference type="NCBI Taxonomy" id="2212470"/>
    <lineage>
        <taxon>Bacteria</taxon>
        <taxon>Candidatus Eiseniibacteriota</taxon>
    </lineage>
</organism>
<dbReference type="Proteomes" id="UP000580839">
    <property type="component" value="Unassembled WGS sequence"/>
</dbReference>
<feature type="domain" description="CHAT" evidence="1">
    <location>
        <begin position="86"/>
        <end position="331"/>
    </location>
</feature>
<comment type="caution">
    <text evidence="2">The sequence shown here is derived from an EMBL/GenBank/DDBJ whole genome shotgun (WGS) entry which is preliminary data.</text>
</comment>
<dbReference type="EMBL" id="JABFRW010000008">
    <property type="protein sequence ID" value="NOT32660.1"/>
    <property type="molecule type" value="Genomic_DNA"/>
</dbReference>
<dbReference type="PANTHER" id="PTHR10098">
    <property type="entry name" value="RAPSYN-RELATED"/>
    <property type="match status" value="1"/>
</dbReference>
<dbReference type="AlphaFoldDB" id="A0A849SMK0"/>
<dbReference type="PANTHER" id="PTHR10098:SF108">
    <property type="entry name" value="TETRATRICOPEPTIDE REPEAT PROTEIN 28"/>
    <property type="match status" value="1"/>
</dbReference>